<dbReference type="InterPro" id="IPR055480">
    <property type="entry name" value="NAD-GDH_N"/>
</dbReference>
<accession>A0A5N5QPT0</accession>
<evidence type="ECO:0000313" key="8">
    <source>
        <dbReference type="Proteomes" id="UP000383932"/>
    </source>
</evidence>
<evidence type="ECO:0000256" key="4">
    <source>
        <dbReference type="SAM" id="MobiDB-lite"/>
    </source>
</evidence>
<dbReference type="OrthoDB" id="184415at2759"/>
<dbReference type="Pfam" id="PF00208">
    <property type="entry name" value="ELFV_dehydrog"/>
    <property type="match status" value="1"/>
</dbReference>
<dbReference type="SUPFAM" id="SSF53223">
    <property type="entry name" value="Aminoacid dehydrogenase-like, N-terminal domain"/>
    <property type="match status" value="1"/>
</dbReference>
<keyword evidence="8" id="KW-1185">Reference proteome</keyword>
<proteinExistence type="inferred from homology"/>
<dbReference type="Gene3D" id="3.40.50.720">
    <property type="entry name" value="NAD(P)-binding Rossmann-like Domain"/>
    <property type="match status" value="1"/>
</dbReference>
<keyword evidence="5" id="KW-0472">Membrane</keyword>
<dbReference type="GO" id="GO:0005739">
    <property type="term" value="C:mitochondrion"/>
    <property type="evidence" value="ECO:0007669"/>
    <property type="project" value="TreeGrafter"/>
</dbReference>
<dbReference type="InterPro" id="IPR036291">
    <property type="entry name" value="NAD(P)-bd_dom_sf"/>
</dbReference>
<organism evidence="7 8">
    <name type="scientific">Ceratobasidium theobromae</name>
    <dbReference type="NCBI Taxonomy" id="1582974"/>
    <lineage>
        <taxon>Eukaryota</taxon>
        <taxon>Fungi</taxon>
        <taxon>Dikarya</taxon>
        <taxon>Basidiomycota</taxon>
        <taxon>Agaricomycotina</taxon>
        <taxon>Agaricomycetes</taxon>
        <taxon>Cantharellales</taxon>
        <taxon>Ceratobasidiaceae</taxon>
        <taxon>Ceratobasidium</taxon>
    </lineage>
</organism>
<dbReference type="Pfam" id="PF23152">
    <property type="entry name" value="GDH_2nd"/>
    <property type="match status" value="1"/>
</dbReference>
<feature type="compositionally biased region" description="Polar residues" evidence="4">
    <location>
        <begin position="1559"/>
        <end position="1578"/>
    </location>
</feature>
<dbReference type="PANTHER" id="PTHR11606:SF24">
    <property type="entry name" value="NAD-SPECIFIC GLUTAMATE DEHYDROGENASE"/>
    <property type="match status" value="1"/>
</dbReference>
<dbReference type="InterPro" id="IPR006096">
    <property type="entry name" value="Glu/Leu/Phe/Val/Trp_DH_C"/>
</dbReference>
<protein>
    <submittedName>
        <fullName evidence="7">Glutamate dehydrogenase (NAD+)</fullName>
    </submittedName>
</protein>
<comment type="caution">
    <text evidence="7">The sequence shown here is derived from an EMBL/GenBank/DDBJ whole genome shotgun (WGS) entry which is preliminary data.</text>
</comment>
<feature type="compositionally biased region" description="Low complexity" evidence="4">
    <location>
        <begin position="1414"/>
        <end position="1430"/>
    </location>
</feature>
<sequence length="1679" mass="185783">MSSTPSRAVLSNPANTHLGVGGSGTSTPTSRLKNLPGYTTPIFTRKDEQRKEVEASVTSKGFMPPELVKLEVGWFYDSLGIDDTYFANESVSIITDHILALFGAKIMAFTQHDANKLVIDLEQIAPDGERASFIHTSAPGVTSQDGPGATCEARIDAQYLDESSPESAYRLETYRSGGSISASASQQLRCYFVSKCQFPPADAKKTIKDEDGVERTEIRSVSDKSFLEKASDNTLEIYQRVMWNVEERYGPVIEMFEVEGTRERRVVIGYRMGGTKHFFSALSDLYHFYGLYSARKYVEQFANGVTIISLYLNPLPNTNAPPIEHSIHQVIKEASLLYCLPDNPFFRGTTAGGAAGVSNVHGSHAVQEATYAYAGWIFAQHFCNRLGPSYGALKNVLDDSNALHAEVLNNIKVRFREETFTRESIGEVISAYPELIRMLYVNFAMTHYPAQDEASQLMPTLSYQRLHTEQPLSDEELHDKLRRTVPNKQELQVLESFLIFNKHVLKTNFYQPTKVALSFRLAPNFLPEVEYPKQPFGMFFVIGSEFRGFHIRFRDVARGGIRIVRSRNKENYSINQRMLFDENYALAATQTLKNKDIPESGAKGTILPSLGASPHLCFEKYVDAIIDLLIPGQSPGIKEPIVDRYGEPELLFFGPDEGTADLMDWAANHARSRGAPWWKSFTTGKSAKMLGGVPHDTYGMTSLSVRQYVLAVYKQLGLREKDVTKVQTGGPDGDLGSNEILLSSDKTVAVIDGSGVLADPAGIDRTELVRLAKARKMISNFDKSKLSKDGYIVLCEQHDVKLPSGEVIADGTDFRNNAHLRFKSDIFVPCGGRPEAINISNVSRLIDHDGKPHFKYIVEGANLFITQQARLYLEKRRVILFKDSSANKGGVTSSSLEVLAGLGLSDSEYIDLMIFKDDKPSAFYESYVRDIQAIISNNASLEAGCIQREFQRLNGSKPRTLISDELSSKLNDLQAELESSDLFDDVPSRRGVLGRAIPQTLVKQVGIDTLLQRLPEAYQRALFSSWVAAHFIYKYGVNGTSVNFFNFAKTLSAATWPLTYDLYDYDSRLTTNELKAIDIMRTSSFVTVVSILRPPYQLIYALPLLFISILLLLAGTFLTLDRTRSFVSSSDVKKKPLYRLESGIGGLAIGWTLGVHVSTLVALLILNQTETASLSPPAFLVIWLFSAIGLSVVSGRWKYVALVFGGLLGGISVGLILAIALHPSLLTRLILGLIVTITLTVGVLLPFPVVRHTSLRISTSAAGAAGIINTCAILGTSMGNNTLESWASAWLHLVLLHDSDSAELKWDSGKARGLTAAAFFLWMIGAACDWWLKQRIGENPDEAWDNVLGSYAASFPPESSRAGTFAPLKSHWSILKRKLNMNKAEINTEKPLLFPTDAELAQSPRPCRRRGRRAPPAFRPHAPGTLSPDPYDSDSDSDTVKEEKVFRRAAGERKWTASTNYSDATLVNPRPERLRPHRGFAVTFEQQGMLSASPASSYIDYGEKDAERYPELNMGQHRIESSKEDDKNWKPAFLKRSESLKSSDVVVASGWKEDDSRDVTSMLSASYQSRDRSGQPTPLQDYSGAVTPVYAYNSASPQTPGLVHATPSLLRALDRVSRAQREAYAGGVAPGLTPDSALQEPVARKLDDTPNDGLPHSSGRADEQWRGFWADVHRKASEP</sequence>
<feature type="transmembrane region" description="Helical" evidence="5">
    <location>
        <begin position="1172"/>
        <end position="1193"/>
    </location>
</feature>
<evidence type="ECO:0000313" key="7">
    <source>
        <dbReference type="EMBL" id="KAB5593583.1"/>
    </source>
</evidence>
<dbReference type="EMBL" id="SSOP01000034">
    <property type="protein sequence ID" value="KAB5593583.1"/>
    <property type="molecule type" value="Genomic_DNA"/>
</dbReference>
<dbReference type="GO" id="GO:0006538">
    <property type="term" value="P:L-glutamate catabolic process"/>
    <property type="evidence" value="ECO:0007669"/>
    <property type="project" value="TreeGrafter"/>
</dbReference>
<dbReference type="InterPro" id="IPR056365">
    <property type="entry name" value="NAD-GDH_2nd"/>
</dbReference>
<keyword evidence="2" id="KW-0560">Oxidoreductase</keyword>
<evidence type="ECO:0000259" key="6">
    <source>
        <dbReference type="SMART" id="SM00839"/>
    </source>
</evidence>
<feature type="transmembrane region" description="Helical" evidence="5">
    <location>
        <begin position="1200"/>
        <end position="1223"/>
    </location>
</feature>
<feature type="transmembrane region" description="Helical" evidence="5">
    <location>
        <begin position="1229"/>
        <end position="1250"/>
    </location>
</feature>
<dbReference type="Proteomes" id="UP000383932">
    <property type="component" value="Unassembled WGS sequence"/>
</dbReference>
<evidence type="ECO:0000256" key="5">
    <source>
        <dbReference type="SAM" id="Phobius"/>
    </source>
</evidence>
<feature type="region of interest" description="Disordered" evidence="4">
    <location>
        <begin position="1624"/>
        <end position="1665"/>
    </location>
</feature>
<name>A0A5N5QPT0_9AGAM</name>
<reference evidence="7 8" key="1">
    <citation type="journal article" date="2019" name="Fungal Biol. Biotechnol.">
        <title>Draft genome sequence of fastidious pathogen Ceratobasidium theobromae, which causes vascular-streak dieback in Theobroma cacao.</title>
        <authorList>
            <person name="Ali S.S."/>
            <person name="Asman A."/>
            <person name="Shao J."/>
            <person name="Firmansyah A.P."/>
            <person name="Susilo A.W."/>
            <person name="Rosmana A."/>
            <person name="McMahon P."/>
            <person name="Junaid M."/>
            <person name="Guest D."/>
            <person name="Kheng T.Y."/>
            <person name="Meinhardt L.W."/>
            <person name="Bailey B.A."/>
        </authorList>
    </citation>
    <scope>NUCLEOTIDE SEQUENCE [LARGE SCALE GENOMIC DNA]</scope>
    <source>
        <strain evidence="7 8">CT2</strain>
    </source>
</reference>
<comment type="similarity">
    <text evidence="1">Belongs to the Glu/Leu/Phe/Val dehydrogenases family.</text>
</comment>
<feature type="transmembrane region" description="Helical" evidence="5">
    <location>
        <begin position="1140"/>
        <end position="1166"/>
    </location>
</feature>
<feature type="region of interest" description="Disordered" evidence="4">
    <location>
        <begin position="1"/>
        <end position="50"/>
    </location>
</feature>
<dbReference type="SMART" id="SM00839">
    <property type="entry name" value="ELFV_dehydrog"/>
    <property type="match status" value="1"/>
</dbReference>
<feature type="transmembrane region" description="Helical" evidence="5">
    <location>
        <begin position="1098"/>
        <end position="1120"/>
    </location>
</feature>
<gene>
    <name evidence="7" type="ORF">CTheo_2972</name>
</gene>
<evidence type="ECO:0000256" key="1">
    <source>
        <dbReference type="ARBA" id="ARBA00006382"/>
    </source>
</evidence>
<feature type="region of interest" description="Disordered" evidence="4">
    <location>
        <begin position="1403"/>
        <end position="1443"/>
    </location>
</feature>
<keyword evidence="3" id="KW-0520">NAD</keyword>
<dbReference type="GO" id="GO:0004352">
    <property type="term" value="F:glutamate dehydrogenase (NAD+) activity"/>
    <property type="evidence" value="ECO:0007669"/>
    <property type="project" value="TreeGrafter"/>
</dbReference>
<evidence type="ECO:0000256" key="2">
    <source>
        <dbReference type="ARBA" id="ARBA00023002"/>
    </source>
</evidence>
<keyword evidence="5" id="KW-0812">Transmembrane</keyword>
<feature type="region of interest" description="Disordered" evidence="4">
    <location>
        <begin position="1557"/>
        <end position="1578"/>
    </location>
</feature>
<dbReference type="SUPFAM" id="SSF51735">
    <property type="entry name" value="NAD(P)-binding Rossmann-fold domains"/>
    <property type="match status" value="1"/>
</dbReference>
<dbReference type="PANTHER" id="PTHR11606">
    <property type="entry name" value="GLUTAMATE DEHYDROGENASE"/>
    <property type="match status" value="1"/>
</dbReference>
<keyword evidence="5" id="KW-1133">Transmembrane helix</keyword>
<dbReference type="Pfam" id="PF23147">
    <property type="entry name" value="GDH2_N"/>
    <property type="match status" value="1"/>
</dbReference>
<evidence type="ECO:0000256" key="3">
    <source>
        <dbReference type="ARBA" id="ARBA00023027"/>
    </source>
</evidence>
<dbReference type="InterPro" id="IPR046346">
    <property type="entry name" value="Aminoacid_DH-like_N_sf"/>
</dbReference>
<feature type="domain" description="Glutamate/phenylalanine/leucine/valine/L-tryptophan dehydrogenase C-terminal" evidence="6">
    <location>
        <begin position="692"/>
        <end position="954"/>
    </location>
</feature>